<feature type="region of interest" description="Disordered" evidence="1">
    <location>
        <begin position="26"/>
        <end position="70"/>
    </location>
</feature>
<dbReference type="Proteomes" id="UP000067434">
    <property type="component" value="Chromosome"/>
</dbReference>
<evidence type="ECO:0000313" key="2">
    <source>
        <dbReference type="EMBL" id="AKG38964.1"/>
    </source>
</evidence>
<accession>A0A0F7FHY2</accession>
<dbReference type="EMBL" id="CP009961">
    <property type="protein sequence ID" value="AKG38964.1"/>
    <property type="molecule type" value="Genomic_DNA"/>
</dbReference>
<dbReference type="RefSeq" id="WP_052884480.1">
    <property type="nucleotide sequence ID" value="NZ_CP009961.1"/>
</dbReference>
<reference evidence="2 3" key="1">
    <citation type="journal article" date="2015" name="Stand. Genomic Sci.">
        <title>Complete genome sequence of and proposal of Thermofilum uzonense sp. nov. a novel hyperthermophilic crenarchaeon and emended description of the genus Thermofilum.</title>
        <authorList>
            <person name="Toshchakov S.V."/>
            <person name="Korzhenkov A.A."/>
            <person name="Samarov N.I."/>
            <person name="Mazunin I.O."/>
            <person name="Mozhey O.I."/>
            <person name="Shmyr I.S."/>
            <person name="Derbikova K.S."/>
            <person name="Taranov E.A."/>
            <person name="Dominova I.N."/>
            <person name="Bonch-Osmolovskaya E.A."/>
            <person name="Patrushev M.V."/>
            <person name="Podosokorskaya O.A."/>
            <person name="Kublanov I.V."/>
        </authorList>
    </citation>
    <scope>NUCLEOTIDE SEQUENCE [LARGE SCALE GENOMIC DNA]</scope>
    <source>
        <strain evidence="2 3">1807-2</strain>
    </source>
</reference>
<feature type="compositionally biased region" description="Polar residues" evidence="1">
    <location>
        <begin position="32"/>
        <end position="44"/>
    </location>
</feature>
<dbReference type="PATRIC" id="fig|1550241.5.peg.1344"/>
<dbReference type="GeneID" id="25401858"/>
<name>A0A0F7FHY2_9CREN</name>
<evidence type="ECO:0000313" key="3">
    <source>
        <dbReference type="Proteomes" id="UP000067434"/>
    </source>
</evidence>
<dbReference type="HOGENOM" id="CLU_2748407_0_0_2"/>
<organism evidence="2 3">
    <name type="scientific">Infirmifilum uzonense</name>
    <dbReference type="NCBI Taxonomy" id="1550241"/>
    <lineage>
        <taxon>Archaea</taxon>
        <taxon>Thermoproteota</taxon>
        <taxon>Thermoprotei</taxon>
        <taxon>Thermofilales</taxon>
        <taxon>Thermofilaceae</taxon>
        <taxon>Infirmifilum</taxon>
    </lineage>
</organism>
<keyword evidence="3" id="KW-1185">Reference proteome</keyword>
<evidence type="ECO:0000256" key="1">
    <source>
        <dbReference type="SAM" id="MobiDB-lite"/>
    </source>
</evidence>
<protein>
    <submittedName>
        <fullName evidence="2">Uncharacterized protein</fullName>
    </submittedName>
</protein>
<sequence>MFENFGLESNADINACLNIARKAGYTPPTPTRIETYTPTHQGVTPLTEKKKTTTGSKTITPRRGNPGAAP</sequence>
<gene>
    <name evidence="2" type="ORF">MA03_06465</name>
</gene>
<dbReference type="KEGG" id="thf:MA03_06465"/>
<dbReference type="AlphaFoldDB" id="A0A0F7FHY2"/>
<proteinExistence type="predicted"/>